<dbReference type="EMBL" id="AHNY02000234">
    <property type="protein sequence ID" value="EMY23584.1"/>
    <property type="molecule type" value="Genomic_DNA"/>
</dbReference>
<dbReference type="Proteomes" id="UP000012220">
    <property type="component" value="Unassembled WGS sequence"/>
</dbReference>
<feature type="region of interest" description="Disordered" evidence="1">
    <location>
        <begin position="84"/>
        <end position="107"/>
    </location>
</feature>
<evidence type="ECO:0000256" key="1">
    <source>
        <dbReference type="SAM" id="MobiDB-lite"/>
    </source>
</evidence>
<comment type="caution">
    <text evidence="2">The sequence shown here is derived from an EMBL/GenBank/DDBJ whole genome shotgun (WGS) entry which is preliminary data.</text>
</comment>
<organism evidence="2 3">
    <name type="scientific">Leptospira interrogans serovar Australis str. 200703203</name>
    <dbReference type="NCBI Taxonomy" id="1085541"/>
    <lineage>
        <taxon>Bacteria</taxon>
        <taxon>Pseudomonadati</taxon>
        <taxon>Spirochaetota</taxon>
        <taxon>Spirochaetia</taxon>
        <taxon>Leptospirales</taxon>
        <taxon>Leptospiraceae</taxon>
        <taxon>Leptospira</taxon>
    </lineage>
</organism>
<protein>
    <submittedName>
        <fullName evidence="2">Uncharacterized protein</fullName>
    </submittedName>
</protein>
<gene>
    <name evidence="2" type="ORF">LEP1GSC115_0904</name>
</gene>
<name>N1UIR6_LEPIR</name>
<accession>N1UIR6</accession>
<evidence type="ECO:0000313" key="2">
    <source>
        <dbReference type="EMBL" id="EMY23584.1"/>
    </source>
</evidence>
<dbReference type="AlphaFoldDB" id="N1UIR6"/>
<reference evidence="2 3" key="1">
    <citation type="submission" date="2013-02" db="EMBL/GenBank/DDBJ databases">
        <authorList>
            <person name="Harkins D.M."/>
            <person name="Durkin A.S."/>
            <person name="Brinkac L.M."/>
            <person name="Haft D.H."/>
            <person name="Selengut J.D."/>
            <person name="Sanka R."/>
            <person name="DePew J."/>
            <person name="Purushe J."/>
            <person name="Picardeau M."/>
            <person name="Werts C."/>
            <person name="Goarant C."/>
            <person name="Vinetz J.M."/>
            <person name="Sutton G.G."/>
            <person name="Nierman W.C."/>
            <person name="Fouts D.E."/>
        </authorList>
    </citation>
    <scope>NUCLEOTIDE SEQUENCE [LARGE SCALE GENOMIC DNA]</scope>
    <source>
        <strain evidence="2 3">200703203</strain>
    </source>
</reference>
<evidence type="ECO:0000313" key="3">
    <source>
        <dbReference type="Proteomes" id="UP000012220"/>
    </source>
</evidence>
<sequence length="154" mass="16992">MSPTPFSPLPKPFPTSFQALPYDRTAFCAPFPICFPTLPKLLVALLSPRDNPRVFSLNPRITGILKAGILIAGALNLKAFKRAPQAPSSSPEREIGIASSWRNDPKNSECFDSSNPFSCATRGEYPSIRSTYRSPDSSPFNSNFGIYFPYTRVI</sequence>
<proteinExistence type="predicted"/>
<dbReference type="BioCyc" id="LINT1085541:G11IQ-3825-MONOMER"/>